<feature type="signal peptide" evidence="1">
    <location>
        <begin position="1"/>
        <end position="23"/>
    </location>
</feature>
<evidence type="ECO:0000256" key="1">
    <source>
        <dbReference type="SAM" id="SignalP"/>
    </source>
</evidence>
<evidence type="ECO:0000313" key="3">
    <source>
        <dbReference type="Proteomes" id="UP000031518"/>
    </source>
</evidence>
<proteinExistence type="predicted"/>
<reference evidence="2 3" key="1">
    <citation type="submission" date="2013-12" db="EMBL/GenBank/DDBJ databases">
        <authorList>
            <person name="Stott M."/>
        </authorList>
    </citation>
    <scope>NUCLEOTIDE SEQUENCE [LARGE SCALE GENOMIC DNA]</scope>
    <source>
        <strain evidence="2 3">K22</strain>
    </source>
</reference>
<sequence length="476" mass="51789" precursor="true">MRSAIKFSFLLFLISAIGPLADADVRIKSRTSVSGGQSFESATYIKGKRERSEQSMGAVQMVTITQCDLRRSIQLMPVTRTYKITPFATADEETNEPTKVEPSRSGPMRRGGVVTYLVDVIDTGERRQMFGLTARHLKITTTWDSSPDACNRSRGKIEEEGWYADFDYDFDCERGPRRPMQPMRADKPDCVDRVRFRTTGAGRRGYPLVQTVKFYDEGGQVISTIMVETLELSVAQLEPALFEIPPGYREVQDEREMFAGLSPQMKSGESEMDSTRAMASAPQANPAGFTSVSAPKREGIMRIGLALPRAQVSGGDPNLAAEGLRNSFASYLKGPSVEVIALDARLPVQALEEAKQKQCDFVLFSEMAVKKGKGGGLLGKALGNAAGAAVWNIPYGNTAGEAAARAATVATVYTAADVARDFKTKDEVSLDYKLQKVDGTIVATNGLKAKVQADGEDVISPMVEKSSEAIVTAMRK</sequence>
<evidence type="ECO:0008006" key="4">
    <source>
        <dbReference type="Google" id="ProtNLM"/>
    </source>
</evidence>
<gene>
    <name evidence="2" type="ORF">PYK22_00521</name>
</gene>
<dbReference type="AlphaFoldDB" id="A0A0B6WUV9"/>
<dbReference type="EMBL" id="CBXV010000002">
    <property type="protein sequence ID" value="CDM64527.1"/>
    <property type="molecule type" value="Genomic_DNA"/>
</dbReference>
<reference evidence="2 3" key="2">
    <citation type="submission" date="2015-01" db="EMBL/GenBank/DDBJ databases">
        <title>Complete genome sequence of Pyrinomonas methylaliphatogenes type strain K22T.</title>
        <authorList>
            <person name="Lee K.C.Y."/>
            <person name="Power J.F."/>
            <person name="Dunfield P.F."/>
            <person name="Morgan X.C."/>
            <person name="Huttenhower C."/>
            <person name="Stott M.B."/>
        </authorList>
    </citation>
    <scope>NUCLEOTIDE SEQUENCE [LARGE SCALE GENOMIC DNA]</scope>
    <source>
        <strain evidence="2 3">K22</strain>
    </source>
</reference>
<dbReference type="Proteomes" id="UP000031518">
    <property type="component" value="Unassembled WGS sequence"/>
</dbReference>
<name>A0A0B6WUV9_9BACT</name>
<accession>A0A0B6WUV9</accession>
<feature type="chain" id="PRO_5002125383" description="DUF4412 domain-containing protein" evidence="1">
    <location>
        <begin position="24"/>
        <end position="476"/>
    </location>
</feature>
<protein>
    <recommendedName>
        <fullName evidence="4">DUF4412 domain-containing protein</fullName>
    </recommendedName>
</protein>
<organism evidence="2 3">
    <name type="scientific">Pyrinomonas methylaliphatogenes</name>
    <dbReference type="NCBI Taxonomy" id="454194"/>
    <lineage>
        <taxon>Bacteria</taxon>
        <taxon>Pseudomonadati</taxon>
        <taxon>Acidobacteriota</taxon>
        <taxon>Blastocatellia</taxon>
        <taxon>Blastocatellales</taxon>
        <taxon>Pyrinomonadaceae</taxon>
        <taxon>Pyrinomonas</taxon>
    </lineage>
</organism>
<dbReference type="OrthoDB" id="9857725at2"/>
<dbReference type="RefSeq" id="WP_157770628.1">
    <property type="nucleotide sequence ID" value="NZ_CBXV010000002.1"/>
</dbReference>
<keyword evidence="3" id="KW-1185">Reference proteome</keyword>
<evidence type="ECO:0000313" key="2">
    <source>
        <dbReference type="EMBL" id="CDM64527.1"/>
    </source>
</evidence>
<keyword evidence="1" id="KW-0732">Signal</keyword>